<name>A0A0L6JJ17_9FIRM</name>
<keyword evidence="2" id="KW-1185">Reference proteome</keyword>
<accession>A0A0L6JJ17</accession>
<dbReference type="AlphaFoldDB" id="A0A0L6JJ17"/>
<evidence type="ECO:0000313" key="2">
    <source>
        <dbReference type="Proteomes" id="UP000036923"/>
    </source>
</evidence>
<protein>
    <submittedName>
        <fullName evidence="1">Uncharacterized protein</fullName>
    </submittedName>
</protein>
<comment type="caution">
    <text evidence="1">The sequence shown here is derived from an EMBL/GenBank/DDBJ whole genome shotgun (WGS) entry which is preliminary data.</text>
</comment>
<organism evidence="1 2">
    <name type="scientific">Pseudobacteroides cellulosolvens ATCC 35603 = DSM 2933</name>
    <dbReference type="NCBI Taxonomy" id="398512"/>
    <lineage>
        <taxon>Bacteria</taxon>
        <taxon>Bacillati</taxon>
        <taxon>Bacillota</taxon>
        <taxon>Clostridia</taxon>
        <taxon>Eubacteriales</taxon>
        <taxon>Oscillospiraceae</taxon>
        <taxon>Pseudobacteroides</taxon>
    </lineage>
</organism>
<evidence type="ECO:0000313" key="1">
    <source>
        <dbReference type="EMBL" id="KNY25861.1"/>
    </source>
</evidence>
<reference evidence="2" key="1">
    <citation type="submission" date="2015-07" db="EMBL/GenBank/DDBJ databases">
        <title>Near-Complete Genome Sequence of the Cellulolytic Bacterium Bacteroides (Pseudobacteroides) cellulosolvens ATCC 35603.</title>
        <authorList>
            <person name="Dassa B."/>
            <person name="Utturkar S.M."/>
            <person name="Klingeman D.M."/>
            <person name="Hurt R.A."/>
            <person name="Keller M."/>
            <person name="Xu J."/>
            <person name="Reddy Y.H.K."/>
            <person name="Borovok I."/>
            <person name="Grinberg I.R."/>
            <person name="Lamed R."/>
            <person name="Zhivin O."/>
            <person name="Bayer E.A."/>
            <person name="Brown S.D."/>
        </authorList>
    </citation>
    <scope>NUCLEOTIDE SEQUENCE [LARGE SCALE GENOMIC DNA]</scope>
    <source>
        <strain evidence="2">DSM 2933</strain>
    </source>
</reference>
<dbReference type="STRING" id="398512.Bccel_1121"/>
<proteinExistence type="predicted"/>
<dbReference type="eggNOG" id="ENOG50306HA">
    <property type="taxonomic scope" value="Bacteria"/>
</dbReference>
<sequence precursor="true">MKRLIIVSITLIMLLISWGILYSKVMQSPLHQSIFKQDISDIQVYGSTGTKKIEDGVLVDNIIKWFNQASDIRINKDFAGTTPESGIIINLKSGKRILILNSGSDFEIQRDDVRPENVSYWAKQQDIKVYLERLVAVQINEIQG</sequence>
<dbReference type="EMBL" id="LGTC01000001">
    <property type="protein sequence ID" value="KNY25861.1"/>
    <property type="molecule type" value="Genomic_DNA"/>
</dbReference>
<dbReference type="OrthoDB" id="1739741at2"/>
<gene>
    <name evidence="1" type="ORF">Bccel_1121</name>
</gene>
<dbReference type="Proteomes" id="UP000036923">
    <property type="component" value="Unassembled WGS sequence"/>
</dbReference>